<dbReference type="CDD" id="cd14687">
    <property type="entry name" value="bZIP_ATF2"/>
    <property type="match status" value="1"/>
</dbReference>
<organism evidence="7 8">
    <name type="scientific">Fusarium venenatum</name>
    <dbReference type="NCBI Taxonomy" id="56646"/>
    <lineage>
        <taxon>Eukaryota</taxon>
        <taxon>Fungi</taxon>
        <taxon>Dikarya</taxon>
        <taxon>Ascomycota</taxon>
        <taxon>Pezizomycotina</taxon>
        <taxon>Sordariomycetes</taxon>
        <taxon>Hypocreomycetidae</taxon>
        <taxon>Hypocreales</taxon>
        <taxon>Nectriaceae</taxon>
        <taxon>Fusarium</taxon>
    </lineage>
</organism>
<feature type="compositionally biased region" description="Acidic residues" evidence="5">
    <location>
        <begin position="202"/>
        <end position="219"/>
    </location>
</feature>
<keyword evidence="2" id="KW-0805">Transcription regulation</keyword>
<keyword evidence="3" id="KW-0804">Transcription</keyword>
<evidence type="ECO:0000256" key="1">
    <source>
        <dbReference type="ARBA" id="ARBA00004123"/>
    </source>
</evidence>
<sequence>MDNVDLTHQQPPEVQEHPPGVVFAPVPDMGAIAQGVPGMNPCSMLPEAHWGQWWSPNDAAFAESANVTAPVHFGQEQHLFYNNSTLNPEQVTQWDSPSTSTHSYPLLSPSTEATSFVESPSKSRRSSSVTQTDQRRRKRSTAAVAATAKHKSQPTTTKPTRRASARKTSKAEPDTTAASEKPRRGKRSKATTKTPPKPERNEEYDDDEYDDAEVDPEQEYDIHSKKVQERNRIASNKFRVKKREDAIKLRVDEEDMERSNRDLSNCVSDLTMEIYDLKMKLLQHTDCDCALIQDYIASEAKRYIKDLGEGKHPNATPPLPPQPPFQHIYH</sequence>
<feature type="compositionally biased region" description="Polar residues" evidence="5">
    <location>
        <begin position="90"/>
        <end position="118"/>
    </location>
</feature>
<dbReference type="SUPFAM" id="SSF57959">
    <property type="entry name" value="Leucine zipper domain"/>
    <property type="match status" value="1"/>
</dbReference>
<evidence type="ECO:0000256" key="4">
    <source>
        <dbReference type="ARBA" id="ARBA00023242"/>
    </source>
</evidence>
<dbReference type="KEGG" id="fvn:FVRRES_12585"/>
<keyword evidence="4" id="KW-0539">Nucleus</keyword>
<dbReference type="RefSeq" id="XP_025582284.1">
    <property type="nucleotide sequence ID" value="XM_025727859.1"/>
</dbReference>
<reference evidence="8" key="1">
    <citation type="submission" date="2014-10" db="EMBL/GenBank/DDBJ databases">
        <authorList>
            <person name="King R."/>
        </authorList>
    </citation>
    <scope>NUCLEOTIDE SEQUENCE [LARGE SCALE GENOMIC DNA]</scope>
    <source>
        <strain evidence="8">A3/5</strain>
    </source>
</reference>
<comment type="subcellular location">
    <subcellularLocation>
        <location evidence="1">Nucleus</location>
    </subcellularLocation>
</comment>
<dbReference type="Proteomes" id="UP000245910">
    <property type="component" value="Chromosome IIII"/>
</dbReference>
<dbReference type="InterPro" id="IPR046347">
    <property type="entry name" value="bZIP_sf"/>
</dbReference>
<dbReference type="GO" id="GO:0003700">
    <property type="term" value="F:DNA-binding transcription factor activity"/>
    <property type="evidence" value="ECO:0007669"/>
    <property type="project" value="InterPro"/>
</dbReference>
<dbReference type="STRING" id="56646.A0A2L2SPQ8"/>
<dbReference type="OrthoDB" id="295274at2759"/>
<evidence type="ECO:0000313" key="7">
    <source>
        <dbReference type="EMBL" id="CEI39894.1"/>
    </source>
</evidence>
<evidence type="ECO:0000313" key="8">
    <source>
        <dbReference type="Proteomes" id="UP000245910"/>
    </source>
</evidence>
<evidence type="ECO:0000259" key="6">
    <source>
        <dbReference type="PROSITE" id="PS00036"/>
    </source>
</evidence>
<proteinExistence type="predicted"/>
<dbReference type="EMBL" id="LN649232">
    <property type="protein sequence ID" value="CEI39894.1"/>
    <property type="molecule type" value="Genomic_DNA"/>
</dbReference>
<feature type="compositionally biased region" description="Basic residues" evidence="5">
    <location>
        <begin position="159"/>
        <end position="168"/>
    </location>
</feature>
<evidence type="ECO:0000256" key="2">
    <source>
        <dbReference type="ARBA" id="ARBA00023015"/>
    </source>
</evidence>
<protein>
    <recommendedName>
        <fullName evidence="6">BZIP domain-containing protein</fullName>
    </recommendedName>
</protein>
<evidence type="ECO:0000256" key="5">
    <source>
        <dbReference type="SAM" id="MobiDB-lite"/>
    </source>
</evidence>
<keyword evidence="8" id="KW-1185">Reference proteome</keyword>
<feature type="compositionally biased region" description="Pro residues" evidence="5">
    <location>
        <begin position="315"/>
        <end position="324"/>
    </location>
</feature>
<dbReference type="PROSITE" id="PS00036">
    <property type="entry name" value="BZIP_BASIC"/>
    <property type="match status" value="1"/>
</dbReference>
<feature type="domain" description="BZIP" evidence="6">
    <location>
        <begin position="226"/>
        <end position="241"/>
    </location>
</feature>
<dbReference type="GO" id="GO:0005634">
    <property type="term" value="C:nucleus"/>
    <property type="evidence" value="ECO:0007669"/>
    <property type="project" value="UniProtKB-SubCell"/>
</dbReference>
<dbReference type="AlphaFoldDB" id="A0A2L2SPQ8"/>
<evidence type="ECO:0000256" key="3">
    <source>
        <dbReference type="ARBA" id="ARBA00023163"/>
    </source>
</evidence>
<dbReference type="InterPro" id="IPR004827">
    <property type="entry name" value="bZIP"/>
</dbReference>
<accession>A0A2L2SPQ8</accession>
<name>A0A2L2SPQ8_9HYPO</name>
<dbReference type="PANTHER" id="PTHR19304">
    <property type="entry name" value="CYCLIC-AMP RESPONSE ELEMENT BINDING PROTEIN"/>
    <property type="match status" value="1"/>
</dbReference>
<feature type="region of interest" description="Disordered" evidence="5">
    <location>
        <begin position="308"/>
        <end position="330"/>
    </location>
</feature>
<dbReference type="InterPro" id="IPR051027">
    <property type="entry name" value="bZIP_transcription_factors"/>
</dbReference>
<feature type="region of interest" description="Disordered" evidence="5">
    <location>
        <begin position="90"/>
        <end position="228"/>
    </location>
</feature>
<dbReference type="GeneID" id="37264216"/>
<dbReference type="Gene3D" id="1.20.5.170">
    <property type="match status" value="1"/>
</dbReference>